<gene>
    <name evidence="2" type="ORF">PRK78_002793</name>
</gene>
<evidence type="ECO:0000313" key="2">
    <source>
        <dbReference type="EMBL" id="WEW57328.1"/>
    </source>
</evidence>
<dbReference type="InterPro" id="IPR009003">
    <property type="entry name" value="Peptidase_S1_PA"/>
</dbReference>
<evidence type="ECO:0000256" key="1">
    <source>
        <dbReference type="SAM" id="MobiDB-lite"/>
    </source>
</evidence>
<accession>A0AAF0IHV7</accession>
<dbReference type="Proteomes" id="UP001219355">
    <property type="component" value="Chromosome 2"/>
</dbReference>
<dbReference type="SUPFAM" id="SSF50494">
    <property type="entry name" value="Trypsin-like serine proteases"/>
    <property type="match status" value="1"/>
</dbReference>
<reference evidence="2" key="1">
    <citation type="submission" date="2023-03" db="EMBL/GenBank/DDBJ databases">
        <title>Emydomyces testavorans Genome Sequence.</title>
        <authorList>
            <person name="Hoyer L."/>
        </authorList>
    </citation>
    <scope>NUCLEOTIDE SEQUENCE</scope>
    <source>
        <strain evidence="2">16-2883</strain>
    </source>
</reference>
<keyword evidence="3" id="KW-1185">Reference proteome</keyword>
<feature type="region of interest" description="Disordered" evidence="1">
    <location>
        <begin position="21"/>
        <end position="47"/>
    </location>
</feature>
<dbReference type="EMBL" id="CP120628">
    <property type="protein sequence ID" value="WEW57328.1"/>
    <property type="molecule type" value="Genomic_DNA"/>
</dbReference>
<organism evidence="2 3">
    <name type="scientific">Emydomyces testavorans</name>
    <dbReference type="NCBI Taxonomy" id="2070801"/>
    <lineage>
        <taxon>Eukaryota</taxon>
        <taxon>Fungi</taxon>
        <taxon>Dikarya</taxon>
        <taxon>Ascomycota</taxon>
        <taxon>Pezizomycotina</taxon>
        <taxon>Eurotiomycetes</taxon>
        <taxon>Eurotiomycetidae</taxon>
        <taxon>Onygenales</taxon>
        <taxon>Nannizziopsiaceae</taxon>
        <taxon>Emydomyces</taxon>
    </lineage>
</organism>
<proteinExistence type="predicted"/>
<protein>
    <submittedName>
        <fullName evidence="2">Uncharacterized protein</fullName>
    </submittedName>
</protein>
<name>A0AAF0IHV7_9EURO</name>
<dbReference type="Pfam" id="PF08192">
    <property type="entry name" value="Peptidase_S64"/>
    <property type="match status" value="1"/>
</dbReference>
<dbReference type="InterPro" id="IPR012985">
    <property type="entry name" value="Peptidase_S64_Ssy5"/>
</dbReference>
<evidence type="ECO:0000313" key="3">
    <source>
        <dbReference type="Proteomes" id="UP001219355"/>
    </source>
</evidence>
<feature type="compositionally biased region" description="Low complexity" evidence="1">
    <location>
        <begin position="30"/>
        <end position="42"/>
    </location>
</feature>
<sequence>MAPPSFSEIWDSDWEEAYASPETEVMSLPSSGSQRSRRTQGSFEDSLDGFPLQSQEYRIGGPSLPALGSTWKLIPPSPLHSRWESTLKVGVKEILLQHRIYPEFLHLVSYPVTGMAAAQSPTIMIRTKAMFNEQEWVPAARSIRRYCLEMGHSELKIEFIDERAFEKTLSYPVHSSEEVVRIWPNVKDDIISCLKGKEWISLSLLQRGKPSGPKRLTVVLTVATSSSQDWVPVREDIIRVLDSQQLKHVGVEILRGANIFTNSEDQMILDDDSFSMKMGMGRSVGPRNTKNRSSTFGGFVRLQKLDGNWYTFGLTCFRSVVPLDCNHPSLAKWKQSGISVDDKSKGDLQMDSPSLGDAEETIRAWKVRIDTQKDQNYMETELRLQNPDEFVITGDRNRYVRAKKIVDIYENKASSLKQFLSQNHQCLGRVFAASGFRLSDSKKPEALDWALITVNSHRLSKNQVFSPHLVRNVQILTQRQLPDPTTLPQKYLSSSFTASEEYIPGMAELAEDMDLFKIGRSTGFTAGRLNGVKTTTLHSWTRNEKGQMEEKLSEAYCVVPDSAFNSVFGTAGDSGSFVLDNRGCFVGLYFGGSTDGTGYFSGATELIHDIKMVTGACDVRFDV</sequence>
<dbReference type="AlphaFoldDB" id="A0AAF0IHV7"/>